<protein>
    <submittedName>
        <fullName evidence="2">Uncharacterized protein</fullName>
    </submittedName>
</protein>
<dbReference type="EMBL" id="BAAAUD010000031">
    <property type="protein sequence ID" value="GAA2941859.1"/>
    <property type="molecule type" value="Genomic_DNA"/>
</dbReference>
<reference evidence="2 3" key="1">
    <citation type="journal article" date="2019" name="Int. J. Syst. Evol. Microbiol.">
        <title>The Global Catalogue of Microorganisms (GCM) 10K type strain sequencing project: providing services to taxonomists for standard genome sequencing and annotation.</title>
        <authorList>
            <consortium name="The Broad Institute Genomics Platform"/>
            <consortium name="The Broad Institute Genome Sequencing Center for Infectious Disease"/>
            <person name="Wu L."/>
            <person name="Ma J."/>
        </authorList>
    </citation>
    <scope>NUCLEOTIDE SEQUENCE [LARGE SCALE GENOMIC DNA]</scope>
    <source>
        <strain evidence="2 3">JCM 9088</strain>
    </source>
</reference>
<gene>
    <name evidence="2" type="ORF">GCM10010446_28860</name>
</gene>
<evidence type="ECO:0000313" key="3">
    <source>
        <dbReference type="Proteomes" id="UP001500403"/>
    </source>
</evidence>
<dbReference type="Proteomes" id="UP001500403">
    <property type="component" value="Unassembled WGS sequence"/>
</dbReference>
<feature type="compositionally biased region" description="Basic and acidic residues" evidence="1">
    <location>
        <begin position="1"/>
        <end position="19"/>
    </location>
</feature>
<proteinExistence type="predicted"/>
<name>A0ABN3X8S5_9ACTN</name>
<sequence>MDRGEDFTRDRAGRPHGEQIGHGGDAVRRSWRGGGSESGCGLADEGAADEAAAELLNAESRVNVRLSPTPRACARPPGWTIRGLSTSAVGRRVEWLTLENFCK</sequence>
<keyword evidence="3" id="KW-1185">Reference proteome</keyword>
<comment type="caution">
    <text evidence="2">The sequence shown here is derived from an EMBL/GenBank/DDBJ whole genome shotgun (WGS) entry which is preliminary data.</text>
</comment>
<accession>A0ABN3X8S5</accession>
<feature type="region of interest" description="Disordered" evidence="1">
    <location>
        <begin position="1"/>
        <end position="45"/>
    </location>
</feature>
<evidence type="ECO:0000256" key="1">
    <source>
        <dbReference type="SAM" id="MobiDB-lite"/>
    </source>
</evidence>
<evidence type="ECO:0000313" key="2">
    <source>
        <dbReference type="EMBL" id="GAA2941859.1"/>
    </source>
</evidence>
<organism evidence="2 3">
    <name type="scientific">Streptomyces enissocaesilis</name>
    <dbReference type="NCBI Taxonomy" id="332589"/>
    <lineage>
        <taxon>Bacteria</taxon>
        <taxon>Bacillati</taxon>
        <taxon>Actinomycetota</taxon>
        <taxon>Actinomycetes</taxon>
        <taxon>Kitasatosporales</taxon>
        <taxon>Streptomycetaceae</taxon>
        <taxon>Streptomyces</taxon>
        <taxon>Streptomyces rochei group</taxon>
    </lineage>
</organism>